<dbReference type="EMBL" id="JASPKY010000792">
    <property type="protein sequence ID" value="KAK9685248.1"/>
    <property type="molecule type" value="Genomic_DNA"/>
</dbReference>
<dbReference type="Proteomes" id="UP001458880">
    <property type="component" value="Unassembled WGS sequence"/>
</dbReference>
<dbReference type="AlphaFoldDB" id="A0AAW1I6Y8"/>
<feature type="compositionally biased region" description="Polar residues" evidence="1">
    <location>
        <begin position="80"/>
        <end position="90"/>
    </location>
</feature>
<feature type="compositionally biased region" description="Polar residues" evidence="1">
    <location>
        <begin position="150"/>
        <end position="164"/>
    </location>
</feature>
<sequence>MRGTTCHPQLPKGRQHPCDVCELRGGGGDHPASYQGCPAHVAYKEARNRASTDTRNRQHPKPNPRRDRARAFIPAPPPSSNRWQRSSSVLTPGGIEREPSYQPHPHPATAGSAPLRCQHQLPRKPGLRRRTSRHSGLPGRPLGRTPSGPGRQSNATSRISTNHVGRTRPAPGPGTSGEACLIDLEERLQAARLEPPPAHPQLPGWTRLSTIVSKIEWMAQQLEEFYNAVKTSTDPFVHIAAVAAYEEAMSNGRRH</sequence>
<evidence type="ECO:0000256" key="1">
    <source>
        <dbReference type="SAM" id="MobiDB-lite"/>
    </source>
</evidence>
<feature type="compositionally biased region" description="Basic residues" evidence="1">
    <location>
        <begin position="121"/>
        <end position="133"/>
    </location>
</feature>
<reference evidence="2 3" key="1">
    <citation type="journal article" date="2024" name="BMC Genomics">
        <title>De novo assembly and annotation of Popillia japonica's genome with initial clues to its potential as an invasive pest.</title>
        <authorList>
            <person name="Cucini C."/>
            <person name="Boschi S."/>
            <person name="Funari R."/>
            <person name="Cardaioli E."/>
            <person name="Iannotti N."/>
            <person name="Marturano G."/>
            <person name="Paoli F."/>
            <person name="Bruttini M."/>
            <person name="Carapelli A."/>
            <person name="Frati F."/>
            <person name="Nardi F."/>
        </authorList>
    </citation>
    <scope>NUCLEOTIDE SEQUENCE [LARGE SCALE GENOMIC DNA]</scope>
    <source>
        <strain evidence="2">DMR45628</strain>
    </source>
</reference>
<evidence type="ECO:0000313" key="3">
    <source>
        <dbReference type="Proteomes" id="UP001458880"/>
    </source>
</evidence>
<protein>
    <submittedName>
        <fullName evidence="2">Uncharacterized protein</fullName>
    </submittedName>
</protein>
<gene>
    <name evidence="2" type="ORF">QE152_g38184</name>
</gene>
<name>A0AAW1I6Y8_POPJA</name>
<evidence type="ECO:0000313" key="2">
    <source>
        <dbReference type="EMBL" id="KAK9685248.1"/>
    </source>
</evidence>
<proteinExistence type="predicted"/>
<organism evidence="2 3">
    <name type="scientific">Popillia japonica</name>
    <name type="common">Japanese beetle</name>
    <dbReference type="NCBI Taxonomy" id="7064"/>
    <lineage>
        <taxon>Eukaryota</taxon>
        <taxon>Metazoa</taxon>
        <taxon>Ecdysozoa</taxon>
        <taxon>Arthropoda</taxon>
        <taxon>Hexapoda</taxon>
        <taxon>Insecta</taxon>
        <taxon>Pterygota</taxon>
        <taxon>Neoptera</taxon>
        <taxon>Endopterygota</taxon>
        <taxon>Coleoptera</taxon>
        <taxon>Polyphaga</taxon>
        <taxon>Scarabaeiformia</taxon>
        <taxon>Scarabaeidae</taxon>
        <taxon>Rutelinae</taxon>
        <taxon>Popillia</taxon>
    </lineage>
</organism>
<keyword evidence="3" id="KW-1185">Reference proteome</keyword>
<feature type="region of interest" description="Disordered" evidence="1">
    <location>
        <begin position="46"/>
        <end position="177"/>
    </location>
</feature>
<feature type="compositionally biased region" description="Basic and acidic residues" evidence="1">
    <location>
        <begin position="46"/>
        <end position="56"/>
    </location>
</feature>
<accession>A0AAW1I6Y8</accession>
<comment type="caution">
    <text evidence="2">The sequence shown here is derived from an EMBL/GenBank/DDBJ whole genome shotgun (WGS) entry which is preliminary data.</text>
</comment>